<evidence type="ECO:0000313" key="2">
    <source>
        <dbReference type="EMBL" id="AXY74081.1"/>
    </source>
</evidence>
<dbReference type="Pfam" id="PF18329">
    <property type="entry name" value="SGBP_B_XBD"/>
    <property type="match status" value="1"/>
</dbReference>
<dbReference type="KEGG" id="pseg:D3H65_08865"/>
<dbReference type="AlphaFoldDB" id="A0A3B7MUC5"/>
<dbReference type="PROSITE" id="PS51257">
    <property type="entry name" value="PROKAR_LIPOPROTEIN"/>
    <property type="match status" value="1"/>
</dbReference>
<gene>
    <name evidence="2" type="ORF">D3H65_08865</name>
</gene>
<name>A0A3B7MUC5_9BACT</name>
<accession>A0A3B7MUC5</accession>
<evidence type="ECO:0000313" key="3">
    <source>
        <dbReference type="Proteomes" id="UP000263900"/>
    </source>
</evidence>
<dbReference type="EMBL" id="CP032157">
    <property type="protein sequence ID" value="AXY74081.1"/>
    <property type="molecule type" value="Genomic_DNA"/>
</dbReference>
<organism evidence="2 3">
    <name type="scientific">Paraflavitalea soli</name>
    <dbReference type="NCBI Taxonomy" id="2315862"/>
    <lineage>
        <taxon>Bacteria</taxon>
        <taxon>Pseudomonadati</taxon>
        <taxon>Bacteroidota</taxon>
        <taxon>Chitinophagia</taxon>
        <taxon>Chitinophagales</taxon>
        <taxon>Chitinophagaceae</taxon>
        <taxon>Paraflavitalea</taxon>
    </lineage>
</organism>
<proteinExistence type="predicted"/>
<protein>
    <recommendedName>
        <fullName evidence="1">Surface glycan-binding protein B xyloglucan binding domain-containing protein</fullName>
    </recommendedName>
</protein>
<dbReference type="InterPro" id="IPR040475">
    <property type="entry name" value="SGBP_B_XBD"/>
</dbReference>
<reference evidence="2 3" key="1">
    <citation type="submission" date="2018-09" db="EMBL/GenBank/DDBJ databases">
        <title>Genome sequencing of strain 6GH32-13.</title>
        <authorList>
            <person name="Weon H.-Y."/>
            <person name="Heo J."/>
            <person name="Kwon S.-W."/>
        </authorList>
    </citation>
    <scope>NUCLEOTIDE SEQUENCE [LARGE SCALE GENOMIC DNA]</scope>
    <source>
        <strain evidence="2 3">5GH32-13</strain>
    </source>
</reference>
<dbReference type="GO" id="GO:0030247">
    <property type="term" value="F:polysaccharide binding"/>
    <property type="evidence" value="ECO:0007669"/>
    <property type="project" value="InterPro"/>
</dbReference>
<sequence>MKKILYSLAVTYILLCACKKDTSNSPVITGVRSYTPSPGDSVLNSLEPGQWVVLLGHGLQGATQISFNGVPASFNSALFSDTSAAVQVPSVIPFPSVPAEILNTILYVTPGGATTFTFKIAAPAPTITSVSNENALQGDSVRLYGLNFFFIKSIRFAGTAITTYAGSADGTSVGFILPALTQSGPVIITTQSGADTTVYNVNDGVTGVLCDFDNINSYSWGATSTSNSSSLFPGNRGNYAIMTDPVLNANEWSWWNGGRSINTNGVQWVPVDSLNASVGSYAFKFEVNVPAAWNGGSIFVVKDYNTNYLGRYEPWKDANGNTSNFSTTGWRTVTIPLSAFLTNNGTGTAAPSLKDLLGDAGSGSVNIWLINNAASATATGFDAAFDNIRVVKIQ</sequence>
<keyword evidence="3" id="KW-1185">Reference proteome</keyword>
<dbReference type="RefSeq" id="WP_119049968.1">
    <property type="nucleotide sequence ID" value="NZ_CP032157.1"/>
</dbReference>
<dbReference type="OrthoDB" id="660167at2"/>
<dbReference type="Proteomes" id="UP000263900">
    <property type="component" value="Chromosome"/>
</dbReference>
<evidence type="ECO:0000259" key="1">
    <source>
        <dbReference type="Pfam" id="PF18329"/>
    </source>
</evidence>
<dbReference type="InterPro" id="IPR013783">
    <property type="entry name" value="Ig-like_fold"/>
</dbReference>
<dbReference type="Gene3D" id="2.60.40.10">
    <property type="entry name" value="Immunoglobulins"/>
    <property type="match status" value="2"/>
</dbReference>
<feature type="domain" description="Surface glycan-binding protein B xyloglucan binding" evidence="1">
    <location>
        <begin position="203"/>
        <end position="392"/>
    </location>
</feature>